<dbReference type="EMBL" id="CYKH01001960">
    <property type="protein sequence ID" value="CUG91720.1"/>
    <property type="molecule type" value="Genomic_DNA"/>
</dbReference>
<sequence>MLMMAGSAMAVRVQTKPVIPFTTRLGTIEEYNAVVHPPASLFAADRRRLVLVAYTASWCDSKCTSLLRAYKDVAAYFSRMKLFSEVVIAECVADELGAQHLAEDGVRHFPMVIIYGSHLSERDVFQGDVSDREAMIDFTKNHLLRLHEFRRDSDL</sequence>
<dbReference type="Pfam" id="PF00085">
    <property type="entry name" value="Thioredoxin"/>
    <property type="match status" value="1"/>
</dbReference>
<evidence type="ECO:0000313" key="3">
    <source>
        <dbReference type="Proteomes" id="UP000051952"/>
    </source>
</evidence>
<dbReference type="SUPFAM" id="SSF52833">
    <property type="entry name" value="Thioredoxin-like"/>
    <property type="match status" value="1"/>
</dbReference>
<feature type="domain" description="Thioredoxin" evidence="1">
    <location>
        <begin position="46"/>
        <end position="134"/>
    </location>
</feature>
<keyword evidence="3" id="KW-1185">Reference proteome</keyword>
<accession>A0A0S4JT38</accession>
<dbReference type="AlphaFoldDB" id="A0A0S4JT38"/>
<protein>
    <submittedName>
        <fullName evidence="2">Thioredoxin-like protein, putative</fullName>
    </submittedName>
</protein>
<dbReference type="InterPro" id="IPR013766">
    <property type="entry name" value="Thioredoxin_domain"/>
</dbReference>
<dbReference type="InterPro" id="IPR036249">
    <property type="entry name" value="Thioredoxin-like_sf"/>
</dbReference>
<dbReference type="VEuPathDB" id="TriTrypDB:BSAL_33730"/>
<dbReference type="Proteomes" id="UP000051952">
    <property type="component" value="Unassembled WGS sequence"/>
</dbReference>
<organism evidence="2 3">
    <name type="scientific">Bodo saltans</name>
    <name type="common">Flagellated protozoan</name>
    <dbReference type="NCBI Taxonomy" id="75058"/>
    <lineage>
        <taxon>Eukaryota</taxon>
        <taxon>Discoba</taxon>
        <taxon>Euglenozoa</taxon>
        <taxon>Kinetoplastea</taxon>
        <taxon>Metakinetoplastina</taxon>
        <taxon>Eubodonida</taxon>
        <taxon>Bodonidae</taxon>
        <taxon>Bodo</taxon>
    </lineage>
</organism>
<dbReference type="Gene3D" id="3.40.30.10">
    <property type="entry name" value="Glutaredoxin"/>
    <property type="match status" value="1"/>
</dbReference>
<name>A0A0S4JT38_BODSA</name>
<evidence type="ECO:0000259" key="1">
    <source>
        <dbReference type="Pfam" id="PF00085"/>
    </source>
</evidence>
<reference evidence="3" key="1">
    <citation type="submission" date="2015-09" db="EMBL/GenBank/DDBJ databases">
        <authorList>
            <consortium name="Pathogen Informatics"/>
        </authorList>
    </citation>
    <scope>NUCLEOTIDE SEQUENCE [LARGE SCALE GENOMIC DNA]</scope>
    <source>
        <strain evidence="3">Lake Konstanz</strain>
    </source>
</reference>
<gene>
    <name evidence="2" type="ORF">BSAL_33730</name>
</gene>
<evidence type="ECO:0000313" key="2">
    <source>
        <dbReference type="EMBL" id="CUG91720.1"/>
    </source>
</evidence>
<proteinExistence type="predicted"/>